<name>S5TMP7_9CORY</name>
<dbReference type="EMBL" id="CP003924">
    <property type="protein sequence ID" value="AGS35948.1"/>
    <property type="molecule type" value="Genomic_DNA"/>
</dbReference>
<evidence type="ECO:0000256" key="1">
    <source>
        <dbReference type="SAM" id="MobiDB-lite"/>
    </source>
</evidence>
<organism evidence="3 4">
    <name type="scientific">Corynebacterium maris DSM 45190</name>
    <dbReference type="NCBI Taxonomy" id="1224163"/>
    <lineage>
        <taxon>Bacteria</taxon>
        <taxon>Bacillati</taxon>
        <taxon>Actinomycetota</taxon>
        <taxon>Actinomycetes</taxon>
        <taxon>Mycobacteriales</taxon>
        <taxon>Corynebacteriaceae</taxon>
        <taxon>Corynebacterium</taxon>
    </lineage>
</organism>
<reference evidence="3 4" key="1">
    <citation type="submission" date="2012-11" db="EMBL/GenBank/DDBJ databases">
        <title>The complete genome sequence of Corynebacterium maris Coryn-1 (=DSM 45190).</title>
        <authorList>
            <person name="Schaffert L."/>
            <person name="Albersmeier A."/>
            <person name="Kalinowski J."/>
            <person name="Ruckert C."/>
        </authorList>
    </citation>
    <scope>NUCLEOTIDE SEQUENCE [LARGE SCALE GENOMIC DNA]</scope>
    <source>
        <strain evidence="4">Coryn-1</strain>
    </source>
</reference>
<evidence type="ECO:0000256" key="2">
    <source>
        <dbReference type="SAM" id="Phobius"/>
    </source>
</evidence>
<evidence type="ECO:0000313" key="4">
    <source>
        <dbReference type="Proteomes" id="UP000015388"/>
    </source>
</evidence>
<dbReference type="STRING" id="1224163.B841_12380"/>
<feature type="transmembrane region" description="Helical" evidence="2">
    <location>
        <begin position="137"/>
        <end position="157"/>
    </location>
</feature>
<dbReference type="HOGENOM" id="CLU_115314_0_0_11"/>
<keyword evidence="2" id="KW-1133">Transmembrane helix</keyword>
<gene>
    <name evidence="3" type="ORF">B841_12380</name>
</gene>
<feature type="region of interest" description="Disordered" evidence="1">
    <location>
        <begin position="1"/>
        <end position="50"/>
    </location>
</feature>
<keyword evidence="2" id="KW-0472">Membrane</keyword>
<proteinExistence type="predicted"/>
<sequence>MSHPRKPNDREHPENDLMDDDADFANRRPPEPRSAEELAQSGDPAERAARNRASTRQAIRYLIGSIVATVLVALVLGVIARLMGGPLCEAGEETWLCTEASQVWWSIGASLTPIIAITGCGVIMVRKLNAYLRWRPWMGVFWALVPFTMAWLTWTLGRLALVV</sequence>
<dbReference type="OrthoDB" id="4774281at2"/>
<dbReference type="PATRIC" id="fig|1224163.3.peg.2500"/>
<accession>S5TMP7</accession>
<feature type="compositionally biased region" description="Basic and acidic residues" evidence="1">
    <location>
        <begin position="24"/>
        <end position="36"/>
    </location>
</feature>
<dbReference type="eggNOG" id="ENOG503002A">
    <property type="taxonomic scope" value="Bacteria"/>
</dbReference>
<dbReference type="RefSeq" id="WP_020936529.1">
    <property type="nucleotide sequence ID" value="NC_021915.1"/>
</dbReference>
<keyword evidence="2" id="KW-0812">Transmembrane</keyword>
<feature type="transmembrane region" description="Helical" evidence="2">
    <location>
        <begin position="103"/>
        <end position="125"/>
    </location>
</feature>
<feature type="transmembrane region" description="Helical" evidence="2">
    <location>
        <begin position="61"/>
        <end position="83"/>
    </location>
</feature>
<feature type="compositionally biased region" description="Basic and acidic residues" evidence="1">
    <location>
        <begin position="1"/>
        <end position="15"/>
    </location>
</feature>
<dbReference type="AlphaFoldDB" id="S5TMP7"/>
<evidence type="ECO:0000313" key="3">
    <source>
        <dbReference type="EMBL" id="AGS35948.1"/>
    </source>
</evidence>
<dbReference type="KEGG" id="cmd:B841_12380"/>
<dbReference type="Proteomes" id="UP000015388">
    <property type="component" value="Chromosome"/>
</dbReference>
<protein>
    <submittedName>
        <fullName evidence="3">Uncharacterized protein</fullName>
    </submittedName>
</protein>
<keyword evidence="4" id="KW-1185">Reference proteome</keyword>